<protein>
    <submittedName>
        <fullName evidence="3">Uncharacterized protein</fullName>
    </submittedName>
</protein>
<dbReference type="Proteomes" id="UP000753219">
    <property type="component" value="Unassembled WGS sequence"/>
</dbReference>
<sequence length="116" mass="13856">MEKAYRNMMLAAALEVLMLPVFYWVYDAYGFLFWCLLYAMDAFLYKRMELLALLKMQEDENHRKEMYRLFFVEGLFLFGLLMLLFLNGELAGILFINDILLEGICLLKELKQKNNE</sequence>
<dbReference type="EMBL" id="JAGZMZ010000003">
    <property type="protein sequence ID" value="MBS4883442.1"/>
    <property type="molecule type" value="Genomic_DNA"/>
</dbReference>
<dbReference type="RefSeq" id="WP_022420132.1">
    <property type="nucleotide sequence ID" value="NZ_CAUFDR010000052.1"/>
</dbReference>
<dbReference type="Proteomes" id="UP000284868">
    <property type="component" value="Unassembled WGS sequence"/>
</dbReference>
<reference evidence="3 4" key="1">
    <citation type="submission" date="2018-08" db="EMBL/GenBank/DDBJ databases">
        <title>A genome reference for cultivated species of the human gut microbiota.</title>
        <authorList>
            <person name="Zou Y."/>
            <person name="Xue W."/>
            <person name="Luo G."/>
        </authorList>
    </citation>
    <scope>NUCLEOTIDE SEQUENCE [LARGE SCALE GENOMIC DNA]</scope>
    <source>
        <strain evidence="3 4">AF35-6BH</strain>
    </source>
</reference>
<reference evidence="2" key="2">
    <citation type="submission" date="2021-02" db="EMBL/GenBank/DDBJ databases">
        <title>Infant gut strain persistence is associated with maternal origin, phylogeny, and functional potential including surface adhesion and iron acquisition.</title>
        <authorList>
            <person name="Lou Y.C."/>
        </authorList>
    </citation>
    <scope>NUCLEOTIDE SEQUENCE</scope>
    <source>
        <strain evidence="2">L3_108_103G1_dasL3_108_103G1_concoct_2</strain>
    </source>
</reference>
<evidence type="ECO:0000313" key="2">
    <source>
        <dbReference type="EMBL" id="MBS4883442.1"/>
    </source>
</evidence>
<keyword evidence="1" id="KW-0472">Membrane</keyword>
<keyword evidence="4" id="KW-1185">Reference proteome</keyword>
<dbReference type="AlphaFoldDB" id="A0A415P9D1"/>
<dbReference type="EMBL" id="QRPK01000038">
    <property type="protein sequence ID" value="RHM09325.1"/>
    <property type="molecule type" value="Genomic_DNA"/>
</dbReference>
<evidence type="ECO:0000256" key="1">
    <source>
        <dbReference type="SAM" id="Phobius"/>
    </source>
</evidence>
<organism evidence="3 4">
    <name type="scientific">Amedibacillus dolichus</name>
    <dbReference type="NCBI Taxonomy" id="31971"/>
    <lineage>
        <taxon>Bacteria</taxon>
        <taxon>Bacillati</taxon>
        <taxon>Bacillota</taxon>
        <taxon>Erysipelotrichia</taxon>
        <taxon>Erysipelotrichales</taxon>
        <taxon>Erysipelotrichaceae</taxon>
        <taxon>Amedibacillus</taxon>
    </lineage>
</organism>
<feature type="transmembrane region" description="Helical" evidence="1">
    <location>
        <begin position="31"/>
        <end position="54"/>
    </location>
</feature>
<comment type="caution">
    <text evidence="3">The sequence shown here is derived from an EMBL/GenBank/DDBJ whole genome shotgun (WGS) entry which is preliminary data.</text>
</comment>
<gene>
    <name evidence="3" type="ORF">DWZ83_07355</name>
    <name evidence="2" type="ORF">KHZ85_01600</name>
</gene>
<evidence type="ECO:0000313" key="3">
    <source>
        <dbReference type="EMBL" id="RHM09325.1"/>
    </source>
</evidence>
<evidence type="ECO:0000313" key="4">
    <source>
        <dbReference type="Proteomes" id="UP000284868"/>
    </source>
</evidence>
<proteinExistence type="predicted"/>
<keyword evidence="1" id="KW-1133">Transmembrane helix</keyword>
<keyword evidence="1" id="KW-0812">Transmembrane</keyword>
<name>A0A415P9D1_9FIRM</name>
<accession>A0A415P9D1</accession>